<accession>A0A343TN84</accession>
<dbReference type="GeneID" id="39377323"/>
<sequence length="274" mass="32517">MNTVQRALQILQTDGVKVLTQKSAHKLKDKIITNMFTYANNPIPLLQRYYSTCRLLFPDRYTDADPFKVIYVDPHDIRFEQGLQYNTRDGPTGWARVVEGDWDKNKIRFDDCFKYKSIYRRYKEKVPWEKTEYYQRYVEKVKTDPPVYGCESPNEMKARFQHLDDIYESIQENGFKTQKQLLAKNPDLTQRDLNDGYHPLMNEITVNITRNGNLIYSCSGRNRLCMAKVSDVDKVPVQVRTRHKSWQEVRENILSSRNDRKRISDHPDLQDLIH</sequence>
<proteinExistence type="predicted"/>
<protein>
    <submittedName>
        <fullName evidence="1">Uncharacterized protein</fullName>
    </submittedName>
</protein>
<evidence type="ECO:0000313" key="2">
    <source>
        <dbReference type="Proteomes" id="UP000263012"/>
    </source>
</evidence>
<name>A0A343TN84_9EURY</name>
<dbReference type="RefSeq" id="WP_133412178.1">
    <property type="nucleotide sequence ID" value="NZ_CP025066.1"/>
</dbReference>
<dbReference type="KEGG" id="hdf:AArcSl_2945"/>
<gene>
    <name evidence="1" type="ORF">AArcSl_2945</name>
</gene>
<dbReference type="EMBL" id="CP025066">
    <property type="protein sequence ID" value="AUX10556.1"/>
    <property type="molecule type" value="Genomic_DNA"/>
</dbReference>
<dbReference type="OrthoDB" id="197906at2157"/>
<keyword evidence="2" id="KW-1185">Reference proteome</keyword>
<organism evidence="1 2">
    <name type="scientific">Halalkaliarchaeum desulfuricum</name>
    <dbReference type="NCBI Taxonomy" id="2055893"/>
    <lineage>
        <taxon>Archaea</taxon>
        <taxon>Methanobacteriati</taxon>
        <taxon>Methanobacteriota</taxon>
        <taxon>Stenosarchaea group</taxon>
        <taxon>Halobacteria</taxon>
        <taxon>Halobacteriales</taxon>
        <taxon>Haloferacaceae</taxon>
        <taxon>Halalkaliarchaeum</taxon>
    </lineage>
</organism>
<evidence type="ECO:0000313" key="1">
    <source>
        <dbReference type="EMBL" id="AUX10556.1"/>
    </source>
</evidence>
<dbReference type="AlphaFoldDB" id="A0A343TN84"/>
<reference evidence="2" key="1">
    <citation type="submission" date="2017-11" db="EMBL/GenBank/DDBJ databases">
        <title>Phenotypic and genomic properties of facultatively anaerobic sulfur-reducing natronoarchaea from hypersaline soda lakes.</title>
        <authorList>
            <person name="Sorokin D.Y."/>
            <person name="Kublanov I.V."/>
            <person name="Roman P."/>
            <person name="Sinninghe Damste J.S."/>
            <person name="Golyshin P.N."/>
            <person name="Rojo D."/>
            <person name="Ciordia S."/>
            <person name="Mena M.D.C."/>
            <person name="Ferrer M."/>
            <person name="Messina E."/>
            <person name="Smedile F."/>
            <person name="La Spada G."/>
            <person name="La Cono V."/>
            <person name="Yakimov M.M."/>
        </authorList>
    </citation>
    <scope>NUCLEOTIDE SEQUENCE [LARGE SCALE GENOMIC DNA]</scope>
    <source>
        <strain evidence="2">AArc-Sl</strain>
    </source>
</reference>
<dbReference type="Proteomes" id="UP000263012">
    <property type="component" value="Chromosome"/>
</dbReference>